<reference evidence="1 2" key="1">
    <citation type="submission" date="2020-12" db="EMBL/GenBank/DDBJ databases">
        <title>Concerted genomic and epigenomic changes stabilize Arabidopsis allopolyploids.</title>
        <authorList>
            <person name="Chen Z."/>
        </authorList>
    </citation>
    <scope>NUCLEOTIDE SEQUENCE [LARGE SCALE GENOMIC DNA]</scope>
    <source>
        <strain evidence="1">Allo738</strain>
        <tissue evidence="1">Leaf</tissue>
    </source>
</reference>
<organism evidence="1 2">
    <name type="scientific">Arabidopsis thaliana x Arabidopsis arenosa</name>
    <dbReference type="NCBI Taxonomy" id="1240361"/>
    <lineage>
        <taxon>Eukaryota</taxon>
        <taxon>Viridiplantae</taxon>
        <taxon>Streptophyta</taxon>
        <taxon>Embryophyta</taxon>
        <taxon>Tracheophyta</taxon>
        <taxon>Spermatophyta</taxon>
        <taxon>Magnoliopsida</taxon>
        <taxon>eudicotyledons</taxon>
        <taxon>Gunneridae</taxon>
        <taxon>Pentapetalae</taxon>
        <taxon>rosids</taxon>
        <taxon>malvids</taxon>
        <taxon>Brassicales</taxon>
        <taxon>Brassicaceae</taxon>
        <taxon>Camelineae</taxon>
        <taxon>Arabidopsis</taxon>
    </lineage>
</organism>
<evidence type="ECO:0000313" key="2">
    <source>
        <dbReference type="Proteomes" id="UP000694240"/>
    </source>
</evidence>
<protein>
    <submittedName>
        <fullName evidence="1">Uncharacterized protein</fullName>
    </submittedName>
</protein>
<accession>A0A8T2CAD6</accession>
<dbReference type="Proteomes" id="UP000694240">
    <property type="component" value="Chromosome 6"/>
</dbReference>
<proteinExistence type="predicted"/>
<gene>
    <name evidence="1" type="ORF">ISN45_Aa01g039350</name>
</gene>
<dbReference type="EMBL" id="JAEFBK010000006">
    <property type="protein sequence ID" value="KAG7595226.1"/>
    <property type="molecule type" value="Genomic_DNA"/>
</dbReference>
<dbReference type="AlphaFoldDB" id="A0A8T2CAD6"/>
<name>A0A8T2CAD6_9BRAS</name>
<evidence type="ECO:0000313" key="1">
    <source>
        <dbReference type="EMBL" id="KAG7595226.1"/>
    </source>
</evidence>
<keyword evidence="2" id="KW-1185">Reference proteome</keyword>
<sequence>MGNVFEFCSSLVAAIRVIEADETLSEAKNAKRKQNLMSGKADDGAGDNDDCLKKNKGVDDHVVAAVGENLVCNICFLLEKATDLFVKTESPSWDFDMSVHPLFLLLYGMIYYLVPAEGLWKWAKSPPASRSLLMLCILWKGRG</sequence>
<comment type="caution">
    <text evidence="1">The sequence shown here is derived from an EMBL/GenBank/DDBJ whole genome shotgun (WGS) entry which is preliminary data.</text>
</comment>